<evidence type="ECO:0000256" key="2">
    <source>
        <dbReference type="SAM" id="MobiDB-lite"/>
    </source>
</evidence>
<feature type="compositionally biased region" description="Polar residues" evidence="2">
    <location>
        <begin position="179"/>
        <end position="215"/>
    </location>
</feature>
<comment type="caution">
    <text evidence="3">The sequence shown here is derived from an EMBL/GenBank/DDBJ whole genome shotgun (WGS) entry which is preliminary data.</text>
</comment>
<feature type="compositionally biased region" description="Low complexity" evidence="2">
    <location>
        <begin position="14"/>
        <end position="40"/>
    </location>
</feature>
<dbReference type="Proteomes" id="UP000886523">
    <property type="component" value="Unassembled WGS sequence"/>
</dbReference>
<evidence type="ECO:0000313" key="4">
    <source>
        <dbReference type="Proteomes" id="UP000886523"/>
    </source>
</evidence>
<proteinExistence type="predicted"/>
<evidence type="ECO:0008006" key="5">
    <source>
        <dbReference type="Google" id="ProtNLM"/>
    </source>
</evidence>
<evidence type="ECO:0000313" key="3">
    <source>
        <dbReference type="EMBL" id="KAF9512661.1"/>
    </source>
</evidence>
<dbReference type="OrthoDB" id="6088208at2759"/>
<feature type="region of interest" description="Disordered" evidence="2">
    <location>
        <begin position="1"/>
        <end position="72"/>
    </location>
</feature>
<keyword evidence="4" id="KW-1185">Reference proteome</keyword>
<sequence>MEISQFRAPSAWMQSSQQASSSNSNSRPSSRASRLRAPSPVILSPVSSGGVNRRDSASTVNGSTTTPRPVSIIDDALSDGFSSPSSLMFDKRRSTAALVALAGENSMLPLPVTPNRDPPSTNGSQSFRSGGETIAEGIPSDYGSRETDIFMGKMSPTRTLSRIPVSSVGHARALAEENTTFESRSYNQDLEPNPPSSSGRHSLPVSGSPSTSNRRSMLITGGTTKVLADLQAGVVNARNALENTKSQLRLSQRTVAQLTRQTEDLKDGRERLRLENEGLNNVVARKERLLQEVLERARKAEAEAATLKTTLKTTSADTKKALRDMETALAQASLSSQKSEREYVTLKDSIKGMVEGWQREVKMLREDVRRKEDEWGKEREEVALKYKSLLKLQQATKAERQRLDGLKAESRALDTSFGSYYEKELAGLREEIAKNKDQTKVAERTAEEVAAELARIQRLMRQGKNGKITLAR</sequence>
<keyword evidence="1" id="KW-0175">Coiled coil</keyword>
<organism evidence="3 4">
    <name type="scientific">Hydnum rufescens UP504</name>
    <dbReference type="NCBI Taxonomy" id="1448309"/>
    <lineage>
        <taxon>Eukaryota</taxon>
        <taxon>Fungi</taxon>
        <taxon>Dikarya</taxon>
        <taxon>Basidiomycota</taxon>
        <taxon>Agaricomycotina</taxon>
        <taxon>Agaricomycetes</taxon>
        <taxon>Cantharellales</taxon>
        <taxon>Hydnaceae</taxon>
        <taxon>Hydnum</taxon>
    </lineage>
</organism>
<feature type="compositionally biased region" description="Polar residues" evidence="2">
    <location>
        <begin position="57"/>
        <end position="68"/>
    </location>
</feature>
<name>A0A9P6DRX4_9AGAM</name>
<gene>
    <name evidence="3" type="ORF">BS47DRAFT_1345099</name>
</gene>
<dbReference type="AlphaFoldDB" id="A0A9P6DRX4"/>
<feature type="coiled-coil region" evidence="1">
    <location>
        <begin position="227"/>
        <end position="317"/>
    </location>
</feature>
<accession>A0A9P6DRX4</accession>
<evidence type="ECO:0000256" key="1">
    <source>
        <dbReference type="SAM" id="Coils"/>
    </source>
</evidence>
<reference evidence="3" key="1">
    <citation type="journal article" date="2020" name="Nat. Commun.">
        <title>Large-scale genome sequencing of mycorrhizal fungi provides insights into the early evolution of symbiotic traits.</title>
        <authorList>
            <person name="Miyauchi S."/>
            <person name="Kiss E."/>
            <person name="Kuo A."/>
            <person name="Drula E."/>
            <person name="Kohler A."/>
            <person name="Sanchez-Garcia M."/>
            <person name="Morin E."/>
            <person name="Andreopoulos B."/>
            <person name="Barry K.W."/>
            <person name="Bonito G."/>
            <person name="Buee M."/>
            <person name="Carver A."/>
            <person name="Chen C."/>
            <person name="Cichocki N."/>
            <person name="Clum A."/>
            <person name="Culley D."/>
            <person name="Crous P.W."/>
            <person name="Fauchery L."/>
            <person name="Girlanda M."/>
            <person name="Hayes R.D."/>
            <person name="Keri Z."/>
            <person name="LaButti K."/>
            <person name="Lipzen A."/>
            <person name="Lombard V."/>
            <person name="Magnuson J."/>
            <person name="Maillard F."/>
            <person name="Murat C."/>
            <person name="Nolan M."/>
            <person name="Ohm R.A."/>
            <person name="Pangilinan J."/>
            <person name="Pereira M.F."/>
            <person name="Perotto S."/>
            <person name="Peter M."/>
            <person name="Pfister S."/>
            <person name="Riley R."/>
            <person name="Sitrit Y."/>
            <person name="Stielow J.B."/>
            <person name="Szollosi G."/>
            <person name="Zifcakova L."/>
            <person name="Stursova M."/>
            <person name="Spatafora J.W."/>
            <person name="Tedersoo L."/>
            <person name="Vaario L.M."/>
            <person name="Yamada A."/>
            <person name="Yan M."/>
            <person name="Wang P."/>
            <person name="Xu J."/>
            <person name="Bruns T."/>
            <person name="Baldrian P."/>
            <person name="Vilgalys R."/>
            <person name="Dunand C."/>
            <person name="Henrissat B."/>
            <person name="Grigoriev I.V."/>
            <person name="Hibbett D."/>
            <person name="Nagy L.G."/>
            <person name="Martin F.M."/>
        </authorList>
    </citation>
    <scope>NUCLEOTIDE SEQUENCE</scope>
    <source>
        <strain evidence="3">UP504</strain>
    </source>
</reference>
<feature type="region of interest" description="Disordered" evidence="2">
    <location>
        <begin position="179"/>
        <end position="216"/>
    </location>
</feature>
<feature type="region of interest" description="Disordered" evidence="2">
    <location>
        <begin position="109"/>
        <end position="148"/>
    </location>
</feature>
<feature type="coiled-coil region" evidence="1">
    <location>
        <begin position="354"/>
        <end position="462"/>
    </location>
</feature>
<feature type="compositionally biased region" description="Polar residues" evidence="2">
    <location>
        <begin position="118"/>
        <end position="128"/>
    </location>
</feature>
<dbReference type="EMBL" id="MU128983">
    <property type="protein sequence ID" value="KAF9512661.1"/>
    <property type="molecule type" value="Genomic_DNA"/>
</dbReference>
<protein>
    <recommendedName>
        <fullName evidence="5">SWI5-dependent HO expression protein 3</fullName>
    </recommendedName>
</protein>